<evidence type="ECO:0000313" key="2">
    <source>
        <dbReference type="EMBL" id="STV35133.1"/>
    </source>
</evidence>
<dbReference type="GO" id="GO:0016020">
    <property type="term" value="C:membrane"/>
    <property type="evidence" value="ECO:0007669"/>
    <property type="project" value="InterPro"/>
</dbReference>
<evidence type="ECO:0000256" key="1">
    <source>
        <dbReference type="SAM" id="Phobius"/>
    </source>
</evidence>
<dbReference type="PANTHER" id="PTHR40033:SF1">
    <property type="entry name" value="CITRATE-SODIUM SYMPORTER"/>
    <property type="match status" value="1"/>
</dbReference>
<protein>
    <submittedName>
        <fullName evidence="2">Na(+)Citrate OH(-) antiporter</fullName>
    </submittedName>
</protein>
<proteinExistence type="predicted"/>
<feature type="transmembrane region" description="Helical" evidence="1">
    <location>
        <begin position="46"/>
        <end position="66"/>
    </location>
</feature>
<keyword evidence="1" id="KW-1133">Transmembrane helix</keyword>
<gene>
    <name evidence="2" type="primary">citS_2</name>
    <name evidence="2" type="ORF">NCTC5053_04232</name>
</gene>
<dbReference type="InterPro" id="IPR004679">
    <property type="entry name" value="2-OHcarboxylate_transport"/>
</dbReference>
<feature type="transmembrane region" description="Helical" evidence="1">
    <location>
        <begin position="144"/>
        <end position="171"/>
    </location>
</feature>
<dbReference type="Proteomes" id="UP000254387">
    <property type="component" value="Unassembled WGS sequence"/>
</dbReference>
<feature type="transmembrane region" description="Helical" evidence="1">
    <location>
        <begin position="115"/>
        <end position="132"/>
    </location>
</feature>
<accession>A0A378BBN5</accession>
<dbReference type="Pfam" id="PF03390">
    <property type="entry name" value="2HCT"/>
    <property type="match status" value="1"/>
</dbReference>
<dbReference type="PANTHER" id="PTHR40033">
    <property type="entry name" value="NA(+)-MALATE SYMPORTER"/>
    <property type="match status" value="1"/>
</dbReference>
<feature type="transmembrane region" description="Helical" evidence="1">
    <location>
        <begin position="78"/>
        <end position="95"/>
    </location>
</feature>
<sequence>MTNMSQAPATEKKGVSDLLGFKIFGMPLPLYAFALITLLLSHFYNALPTDIVGGFAIMFIIGAIFGEIGKRLPIFNKYIGGAPVMIFLVAAYFVYAGIFTQKEIDAISNVMDKSNFLNLFIAVLITGAILSVNRRLLLKSLLGYIPTILMGIVGASILASLSAWCSVFQWIAS</sequence>
<keyword evidence="1" id="KW-0812">Transmembrane</keyword>
<reference evidence="2 3" key="1">
    <citation type="submission" date="2018-06" db="EMBL/GenBank/DDBJ databases">
        <authorList>
            <consortium name="Pathogen Informatics"/>
            <person name="Doyle S."/>
        </authorList>
    </citation>
    <scope>NUCLEOTIDE SEQUENCE [LARGE SCALE GENOMIC DNA]</scope>
    <source>
        <strain evidence="2 3">NCTC5053</strain>
    </source>
</reference>
<evidence type="ECO:0000313" key="3">
    <source>
        <dbReference type="Proteomes" id="UP000254387"/>
    </source>
</evidence>
<keyword evidence="1" id="KW-0472">Membrane</keyword>
<name>A0A378BBN5_KLEPN</name>
<feature type="transmembrane region" description="Helical" evidence="1">
    <location>
        <begin position="21"/>
        <end position="40"/>
    </location>
</feature>
<dbReference type="EMBL" id="UGMN01000004">
    <property type="protein sequence ID" value="STV35133.1"/>
    <property type="molecule type" value="Genomic_DNA"/>
</dbReference>
<dbReference type="AlphaFoldDB" id="A0A378BBN5"/>
<organism evidence="2 3">
    <name type="scientific">Klebsiella pneumoniae</name>
    <dbReference type="NCBI Taxonomy" id="573"/>
    <lineage>
        <taxon>Bacteria</taxon>
        <taxon>Pseudomonadati</taxon>
        <taxon>Pseudomonadota</taxon>
        <taxon>Gammaproteobacteria</taxon>
        <taxon>Enterobacterales</taxon>
        <taxon>Enterobacteriaceae</taxon>
        <taxon>Klebsiella/Raoultella group</taxon>
        <taxon>Klebsiella</taxon>
        <taxon>Klebsiella pneumoniae complex</taxon>
    </lineage>
</organism>
<dbReference type="GO" id="GO:0008514">
    <property type="term" value="F:organic anion transmembrane transporter activity"/>
    <property type="evidence" value="ECO:0007669"/>
    <property type="project" value="InterPro"/>
</dbReference>